<sequence>MIKQVLLEKFNKDTCGKNDLGGKRILENDLISNFDIKHDEELIYINSKIISENYFSEYINKLEIDINTKNIISTFCTCDDFERNELRKNNYCCKHLFASFYKFLNELDDNEELKSKFNKSILSKNIFKNQKDNILDLLLEEDNKEEIKIEVYINKQGIKNKLAAEFKIGLKGLSSNKLYVVKDINQLLTSYYNKIPVKYGKDFSFDPRYQRLSIKEKKIIDFLEKVKDIESTSSGFMKRQDKYIDGKMLIIPDFLIREFFNIISKNRVYLNEGFFYKPVETEIIFDKPNIKISLKGLEKEYILSLEDGIPEKIDKKGTVFLYASSIYLPSFEYCYDISSYLNIFNNTKSISIDKNQEIRILYRLLPKLYTLSDYISINKSIKNKIVKENVEFRFYFDKVNKDITLTLKVKYGEHEFNIFHEYTNKIIYRDLNKEGEVISFLRSLGFEASGDKLYLLLGDDYLFKFFKYDIDKLQDIGEVFYSQNFKIIKNINNKNIIGQIKSGKFDYFELKFKIDDIPETEVKDIILALRDNLKYFKLKNGEFLDLEEIELKNFIKLLDVLSLENEIDGDSILFSKNKGLYLDSFIKDNNIRYIKGKKELSQIQKKIKDINKLTFKEPLKLSAELRPYQKEGYNWLKTMDYLGFGGILGDEMGLGKTIQAITFILSSLPSRTLIVAPTSLIYNWSSEIEKFAPTIRYAVVNGSKDERCNIINTIEKYDVIITTYNLVKRDLEEYEKIQFDYCFIDEAQYIKNSTSQNSLAVKKIKSYRKFALTGTPLENSLMELWSIFDFIMPGYLFDEKRFSVRYHKRLNESEEVLEELNKLIKPFILRRYKKDVIKELPLKIEKKLVVSMSEEQEKVYSIYADHAKSLIEKKVKDDDLKTSKIEILSYITKLRQLCLDPSVLINDYIGTSGKVEALIEILQQGIEEGHKILVFSQFTSVLKNITNKLKTENILYSYLDGSIPSEKRLELVNEFNEGKNSVFLISLKAGGTGLNLTSADIVIHFDPWWNPAVEDQATDRAHRFGQTNIVEVIKLIAKNSIEEKIVNLQDEKRKLIEKILDNENDISSINTLSEEDILGLFSIGN</sequence>
<evidence type="ECO:0000256" key="1">
    <source>
        <dbReference type="ARBA" id="ARBA00022801"/>
    </source>
</evidence>
<dbReference type="InterPro" id="IPR013663">
    <property type="entry name" value="Helicase_SWF/SNF/SWI_bac"/>
</dbReference>
<dbReference type="PROSITE" id="PS51194">
    <property type="entry name" value="HELICASE_CTER"/>
    <property type="match status" value="1"/>
</dbReference>
<dbReference type="GO" id="GO:0016787">
    <property type="term" value="F:hydrolase activity"/>
    <property type="evidence" value="ECO:0007669"/>
    <property type="project" value="UniProtKB-KW"/>
</dbReference>
<accession>A0A644VTY8</accession>
<dbReference type="InterPro" id="IPR001650">
    <property type="entry name" value="Helicase_C-like"/>
</dbReference>
<dbReference type="EMBL" id="VSSQ01000405">
    <property type="protein sequence ID" value="MPL93843.1"/>
    <property type="molecule type" value="Genomic_DNA"/>
</dbReference>
<dbReference type="Gene3D" id="3.40.50.10810">
    <property type="entry name" value="Tandem AAA-ATPase domain"/>
    <property type="match status" value="1"/>
</dbReference>
<evidence type="ECO:0000259" key="3">
    <source>
        <dbReference type="PROSITE" id="PS50966"/>
    </source>
</evidence>
<dbReference type="Gene3D" id="3.40.50.300">
    <property type="entry name" value="P-loop containing nucleotide triphosphate hydrolases"/>
    <property type="match status" value="1"/>
</dbReference>
<dbReference type="SMART" id="SM00487">
    <property type="entry name" value="DEXDc"/>
    <property type="match status" value="1"/>
</dbReference>
<dbReference type="InterPro" id="IPR000330">
    <property type="entry name" value="SNF2_N"/>
</dbReference>
<name>A0A644VTY8_9ZZZZ</name>
<keyword evidence="2" id="KW-0175">Coiled coil</keyword>
<dbReference type="InterPro" id="IPR038718">
    <property type="entry name" value="SNF2-like_sf"/>
</dbReference>
<dbReference type="AlphaFoldDB" id="A0A644VTY8"/>
<feature type="domain" description="Helicase ATP-binding" evidence="4">
    <location>
        <begin position="637"/>
        <end position="794"/>
    </location>
</feature>
<gene>
    <name evidence="6" type="primary">rapA_9</name>
    <name evidence="6" type="ORF">SDC9_39990</name>
</gene>
<protein>
    <submittedName>
        <fullName evidence="6">RNA polymerase-associated protein RapA</fullName>
        <ecNumber evidence="6">3.6.4.-</ecNumber>
    </submittedName>
</protein>
<dbReference type="PROSITE" id="PS50966">
    <property type="entry name" value="ZF_SWIM"/>
    <property type="match status" value="1"/>
</dbReference>
<reference evidence="6" key="1">
    <citation type="submission" date="2019-08" db="EMBL/GenBank/DDBJ databases">
        <authorList>
            <person name="Kucharzyk K."/>
            <person name="Murdoch R.W."/>
            <person name="Higgins S."/>
            <person name="Loffler F."/>
        </authorList>
    </citation>
    <scope>NUCLEOTIDE SEQUENCE</scope>
</reference>
<dbReference type="InterPro" id="IPR007527">
    <property type="entry name" value="Znf_SWIM"/>
</dbReference>
<evidence type="ECO:0000256" key="2">
    <source>
        <dbReference type="SAM" id="Coils"/>
    </source>
</evidence>
<dbReference type="EC" id="3.6.4.-" evidence="6"/>
<dbReference type="PROSITE" id="PS51192">
    <property type="entry name" value="HELICASE_ATP_BIND_1"/>
    <property type="match status" value="1"/>
</dbReference>
<organism evidence="6">
    <name type="scientific">bioreactor metagenome</name>
    <dbReference type="NCBI Taxonomy" id="1076179"/>
    <lineage>
        <taxon>unclassified sequences</taxon>
        <taxon>metagenomes</taxon>
        <taxon>ecological metagenomes</taxon>
    </lineage>
</organism>
<dbReference type="InterPro" id="IPR027417">
    <property type="entry name" value="P-loop_NTPase"/>
</dbReference>
<dbReference type="InterPro" id="IPR049730">
    <property type="entry name" value="SNF2/RAD54-like_C"/>
</dbReference>
<dbReference type="Pfam" id="PF00176">
    <property type="entry name" value="SNF2-rel_dom"/>
    <property type="match status" value="1"/>
</dbReference>
<evidence type="ECO:0000313" key="6">
    <source>
        <dbReference type="EMBL" id="MPL93843.1"/>
    </source>
</evidence>
<dbReference type="PANTHER" id="PTHR10799">
    <property type="entry name" value="SNF2/RAD54 HELICASE FAMILY"/>
    <property type="match status" value="1"/>
</dbReference>
<dbReference type="Pfam" id="PF08455">
    <property type="entry name" value="SNF2_assoc"/>
    <property type="match status" value="1"/>
</dbReference>
<dbReference type="InterPro" id="IPR014001">
    <property type="entry name" value="Helicase_ATP-bd"/>
</dbReference>
<dbReference type="SMART" id="SM00490">
    <property type="entry name" value="HELICc"/>
    <property type="match status" value="1"/>
</dbReference>
<feature type="coiled-coil region" evidence="2">
    <location>
        <begin position="1038"/>
        <end position="1065"/>
    </location>
</feature>
<proteinExistence type="predicted"/>
<feature type="domain" description="Helicase C-terminal" evidence="5">
    <location>
        <begin position="914"/>
        <end position="1067"/>
    </location>
</feature>
<evidence type="ECO:0000259" key="4">
    <source>
        <dbReference type="PROSITE" id="PS51192"/>
    </source>
</evidence>
<dbReference type="GO" id="GO:0005524">
    <property type="term" value="F:ATP binding"/>
    <property type="evidence" value="ECO:0007669"/>
    <property type="project" value="InterPro"/>
</dbReference>
<dbReference type="CDD" id="cd18793">
    <property type="entry name" value="SF2_C_SNF"/>
    <property type="match status" value="1"/>
</dbReference>
<dbReference type="CDD" id="cd18012">
    <property type="entry name" value="DEXQc_arch_SWI2_SNF2"/>
    <property type="match status" value="1"/>
</dbReference>
<comment type="caution">
    <text evidence="6">The sequence shown here is derived from an EMBL/GenBank/DDBJ whole genome shotgun (WGS) entry which is preliminary data.</text>
</comment>
<dbReference type="GO" id="GO:0008270">
    <property type="term" value="F:zinc ion binding"/>
    <property type="evidence" value="ECO:0007669"/>
    <property type="project" value="InterPro"/>
</dbReference>
<evidence type="ECO:0000259" key="5">
    <source>
        <dbReference type="PROSITE" id="PS51194"/>
    </source>
</evidence>
<dbReference type="Pfam" id="PF00271">
    <property type="entry name" value="Helicase_C"/>
    <property type="match status" value="1"/>
</dbReference>
<dbReference type="SUPFAM" id="SSF52540">
    <property type="entry name" value="P-loop containing nucleoside triphosphate hydrolases"/>
    <property type="match status" value="2"/>
</dbReference>
<keyword evidence="1 6" id="KW-0378">Hydrolase</keyword>
<feature type="domain" description="SWIM-type" evidence="3">
    <location>
        <begin position="62"/>
        <end position="104"/>
    </location>
</feature>